<feature type="transmembrane region" description="Helical" evidence="6">
    <location>
        <begin position="411"/>
        <end position="437"/>
    </location>
</feature>
<evidence type="ECO:0000256" key="6">
    <source>
        <dbReference type="SAM" id="Phobius"/>
    </source>
</evidence>
<evidence type="ECO:0000256" key="3">
    <source>
        <dbReference type="ARBA" id="ARBA00022692"/>
    </source>
</evidence>
<feature type="transmembrane region" description="Helical" evidence="6">
    <location>
        <begin position="259"/>
        <end position="275"/>
    </location>
</feature>
<feature type="transmembrane region" description="Helical" evidence="6">
    <location>
        <begin position="69"/>
        <end position="94"/>
    </location>
</feature>
<dbReference type="GO" id="GO:0005886">
    <property type="term" value="C:plasma membrane"/>
    <property type="evidence" value="ECO:0007669"/>
    <property type="project" value="UniProtKB-SubCell"/>
</dbReference>
<dbReference type="InterPro" id="IPR018385">
    <property type="entry name" value="C4_dicarb_anaerob_car-like"/>
</dbReference>
<feature type="transmembrane region" description="Helical" evidence="6">
    <location>
        <begin position="157"/>
        <end position="177"/>
    </location>
</feature>
<reference evidence="7" key="1">
    <citation type="journal article" date="2021" name="PeerJ">
        <title>Extensive microbial diversity within the chicken gut microbiome revealed by metagenomics and culture.</title>
        <authorList>
            <person name="Gilroy R."/>
            <person name="Ravi A."/>
            <person name="Getino M."/>
            <person name="Pursley I."/>
            <person name="Horton D.L."/>
            <person name="Alikhan N.F."/>
            <person name="Baker D."/>
            <person name="Gharbi K."/>
            <person name="Hall N."/>
            <person name="Watson M."/>
            <person name="Adriaenssens E.M."/>
            <person name="Foster-Nyarko E."/>
            <person name="Jarju S."/>
            <person name="Secka A."/>
            <person name="Antonio M."/>
            <person name="Oren A."/>
            <person name="Chaudhuri R.R."/>
            <person name="La Ragione R."/>
            <person name="Hildebrand F."/>
            <person name="Pallen M.J."/>
        </authorList>
    </citation>
    <scope>NUCLEOTIDE SEQUENCE</scope>
    <source>
        <strain evidence="7">CHK188-4685</strain>
    </source>
</reference>
<feature type="transmembrane region" description="Helical" evidence="6">
    <location>
        <begin position="31"/>
        <end position="49"/>
    </location>
</feature>
<accession>A0A9D2RKZ2</accession>
<dbReference type="AlphaFoldDB" id="A0A9D2RKZ2"/>
<reference evidence="7" key="2">
    <citation type="submission" date="2021-04" db="EMBL/GenBank/DDBJ databases">
        <authorList>
            <person name="Gilroy R."/>
        </authorList>
    </citation>
    <scope>NUCLEOTIDE SEQUENCE</scope>
    <source>
        <strain evidence="7">CHK188-4685</strain>
    </source>
</reference>
<evidence type="ECO:0008006" key="9">
    <source>
        <dbReference type="Google" id="ProtNLM"/>
    </source>
</evidence>
<dbReference type="Proteomes" id="UP000886804">
    <property type="component" value="Unassembled WGS sequence"/>
</dbReference>
<keyword evidence="3 6" id="KW-0812">Transmembrane</keyword>
<keyword evidence="4 6" id="KW-1133">Transmembrane helix</keyword>
<gene>
    <name evidence="7" type="ORF">H9716_07520</name>
</gene>
<evidence type="ECO:0000313" key="7">
    <source>
        <dbReference type="EMBL" id="HJB07700.1"/>
    </source>
</evidence>
<feature type="transmembrane region" description="Helical" evidence="6">
    <location>
        <begin position="106"/>
        <end position="123"/>
    </location>
</feature>
<protein>
    <recommendedName>
        <fullName evidence="9">TRAP transporter large permease subunit</fullName>
    </recommendedName>
</protein>
<evidence type="ECO:0000256" key="2">
    <source>
        <dbReference type="ARBA" id="ARBA00022475"/>
    </source>
</evidence>
<dbReference type="GO" id="GO:0015128">
    <property type="term" value="F:gluconate transmembrane transporter activity"/>
    <property type="evidence" value="ECO:0007669"/>
    <property type="project" value="InterPro"/>
</dbReference>
<dbReference type="PANTHER" id="PTHR30354:SF11">
    <property type="entry name" value="PERMEASE"/>
    <property type="match status" value="1"/>
</dbReference>
<comment type="caution">
    <text evidence="7">The sequence shown here is derived from an EMBL/GenBank/DDBJ whole genome shotgun (WGS) entry which is preliminary data.</text>
</comment>
<evidence type="ECO:0000313" key="8">
    <source>
        <dbReference type="Proteomes" id="UP000886804"/>
    </source>
</evidence>
<keyword evidence="5 6" id="KW-0472">Membrane</keyword>
<feature type="transmembrane region" description="Helical" evidence="6">
    <location>
        <begin position="6"/>
        <end position="24"/>
    </location>
</feature>
<dbReference type="InterPro" id="IPR003474">
    <property type="entry name" value="Glcn_transporter"/>
</dbReference>
<sequence length="438" mass="46363">MPTLITAPSIFALIPMVLFLILTLRGINYTLSVGIAAILGCILMGQGPIEFAGMLVDNLGGTLGQVGLIIMFGSGLGLVMDAAGINQVIVNFVVKKIGVNSERKGIFACYLVSLIMVCLIGTLNGGNAVVAPILLPIVAAAGLTPTTVCFLMFNAGLVGVTIGPFCSAVAAALGVSGLSYQNYMIYAAIPYSVAWAIVSLIISFYIQKSTKKAGEKYESVELAEEFHATPRQRNACIAFLITFTLCLIYGLIVGSDMKFVMFVILLLSVVVGLFIEQKFDKTIGLFGRGMGKMGGTFLSFLLTGVMIDSITLGGGWEALADVILKLVGSNGKYQLMIIASFVGGFGVEGAVVTQMQIIQSAFWDIASSMGIPMTAWASVLIAAVRITSIVYPSANYAAHLGFAKCNNMKTLLIAGWITSVIMMAFVPIWGFVVMNILP</sequence>
<proteinExistence type="predicted"/>
<dbReference type="Pfam" id="PF03606">
    <property type="entry name" value="DcuC"/>
    <property type="match status" value="1"/>
</dbReference>
<dbReference type="PANTHER" id="PTHR30354">
    <property type="entry name" value="GNT FAMILY GLUCONATE TRANSPORTER"/>
    <property type="match status" value="1"/>
</dbReference>
<evidence type="ECO:0000256" key="5">
    <source>
        <dbReference type="ARBA" id="ARBA00023136"/>
    </source>
</evidence>
<feature type="transmembrane region" description="Helical" evidence="6">
    <location>
        <begin position="235"/>
        <end position="253"/>
    </location>
</feature>
<feature type="transmembrane region" description="Helical" evidence="6">
    <location>
        <begin position="370"/>
        <end position="391"/>
    </location>
</feature>
<evidence type="ECO:0000256" key="4">
    <source>
        <dbReference type="ARBA" id="ARBA00022989"/>
    </source>
</evidence>
<feature type="transmembrane region" description="Helical" evidence="6">
    <location>
        <begin position="296"/>
        <end position="316"/>
    </location>
</feature>
<feature type="transmembrane region" description="Helical" evidence="6">
    <location>
        <begin position="336"/>
        <end position="358"/>
    </location>
</feature>
<feature type="transmembrane region" description="Helical" evidence="6">
    <location>
        <begin position="129"/>
        <end position="150"/>
    </location>
</feature>
<dbReference type="EMBL" id="DWYS01000090">
    <property type="protein sequence ID" value="HJB07700.1"/>
    <property type="molecule type" value="Genomic_DNA"/>
</dbReference>
<organism evidence="7 8">
    <name type="scientific">Candidatus Enterocloster faecavium</name>
    <dbReference type="NCBI Taxonomy" id="2838560"/>
    <lineage>
        <taxon>Bacteria</taxon>
        <taxon>Bacillati</taxon>
        <taxon>Bacillota</taxon>
        <taxon>Clostridia</taxon>
        <taxon>Lachnospirales</taxon>
        <taxon>Lachnospiraceae</taxon>
        <taxon>Enterocloster</taxon>
    </lineage>
</organism>
<evidence type="ECO:0000256" key="1">
    <source>
        <dbReference type="ARBA" id="ARBA00004651"/>
    </source>
</evidence>
<comment type="subcellular location">
    <subcellularLocation>
        <location evidence="1">Cell membrane</location>
        <topology evidence="1">Multi-pass membrane protein</topology>
    </subcellularLocation>
</comment>
<name>A0A9D2RKZ2_9FIRM</name>
<keyword evidence="2" id="KW-1003">Cell membrane</keyword>
<feature type="transmembrane region" description="Helical" evidence="6">
    <location>
        <begin position="183"/>
        <end position="206"/>
    </location>
</feature>